<accession>S0EVH9</accession>
<dbReference type="SMART" id="SM00911">
    <property type="entry name" value="HWE_HK"/>
    <property type="match status" value="1"/>
</dbReference>
<feature type="coiled-coil region" evidence="8">
    <location>
        <begin position="35"/>
        <end position="69"/>
    </location>
</feature>
<keyword evidence="4" id="KW-0808">Transferase</keyword>
<dbReference type="InterPro" id="IPR003594">
    <property type="entry name" value="HATPase_dom"/>
</dbReference>
<dbReference type="InterPro" id="IPR011102">
    <property type="entry name" value="Sig_transdc_His_kinase_HWE"/>
</dbReference>
<dbReference type="Pfam" id="PF01590">
    <property type="entry name" value="GAF"/>
    <property type="match status" value="1"/>
</dbReference>
<keyword evidence="8" id="KW-0175">Coiled coil</keyword>
<evidence type="ECO:0000256" key="5">
    <source>
        <dbReference type="ARBA" id="ARBA00022741"/>
    </source>
</evidence>
<comment type="catalytic activity">
    <reaction evidence="1">
        <text>ATP + protein L-histidine = ADP + protein N-phospho-L-histidine.</text>
        <dbReference type="EC" id="2.7.13.3"/>
    </reaction>
</comment>
<dbReference type="Pfam" id="PF13185">
    <property type="entry name" value="GAF_2"/>
    <property type="match status" value="1"/>
</dbReference>
<evidence type="ECO:0000256" key="7">
    <source>
        <dbReference type="ARBA" id="ARBA00022840"/>
    </source>
</evidence>
<dbReference type="InterPro" id="IPR011495">
    <property type="entry name" value="Sig_transdc_His_kin_sub2_dim/P"/>
</dbReference>
<dbReference type="eggNOG" id="COG3605">
    <property type="taxonomic scope" value="Bacteria"/>
</dbReference>
<keyword evidence="3" id="KW-0597">Phosphoprotein</keyword>
<protein>
    <recommendedName>
        <fullName evidence="2">histidine kinase</fullName>
        <ecNumber evidence="2">2.7.13.3</ecNumber>
    </recommendedName>
</protein>
<evidence type="ECO:0000313" key="11">
    <source>
        <dbReference type="Proteomes" id="UP000014227"/>
    </source>
</evidence>
<dbReference type="eggNOG" id="COG3920">
    <property type="taxonomic scope" value="Bacteria"/>
</dbReference>
<dbReference type="Proteomes" id="UP000014227">
    <property type="component" value="Chromosome I"/>
</dbReference>
<evidence type="ECO:0000256" key="3">
    <source>
        <dbReference type="ARBA" id="ARBA00022553"/>
    </source>
</evidence>
<dbReference type="SUPFAM" id="SSF55781">
    <property type="entry name" value="GAF domain-like"/>
    <property type="match status" value="2"/>
</dbReference>
<sequence>MRERAYRLRTPRSRRLFAALRRSDDPDVTLLQEELDRRDRQLREAHLLIEQLRAELEEKKEEADALRRVGEATGSAFDLEEMLKVTADIATRITGTDSCQVYLFDPDRQELVLRAADESLRDLVGKIRLKMGEGITGWVARERKPVLVSKDAYKDHRFKLFPEMHEGEFQSMLSVPLVTRGEILGVINVRTRRPREYTRNQVRLLSGIANQVAGAIERSRRFRQLERHAVQLHSLSEVSQAITSNVYLEELLHLFVNMVARTMGYKICTVMILDTARNELVIKATQAENQEYIGKPNLKVGESIAGKAVAEKRILTVLNVQQSPDYASPEIAQKAGVVSLASVPMMLQGNVIGVLNCYTAKEHVFTKEELAILQALATQAALAVEHAKLLVRSAVIQEMHHRVKNNLQQIASLVRLEMRYSKYTTVEDALNDTLSRILAISSVHELLSRDLDTVSIKKVAESILNATKQSVVPPGKIIHSQVEGDDFLLPLNKATSMALVLNELVQNAVEHGFKNIHEGRIEILLQEQPDCLWLRVTNDGEPLPPGFSIRAEDSLGLSIVETLVRGDLNGTFSLENAPDGQGIVATVRVPR</sequence>
<dbReference type="KEGG" id="ccz:CCALI_01986"/>
<dbReference type="SUPFAM" id="SSF55874">
    <property type="entry name" value="ATPase domain of HSP90 chaperone/DNA topoisomerase II/histidine kinase"/>
    <property type="match status" value="1"/>
</dbReference>
<dbReference type="EC" id="2.7.13.3" evidence="2"/>
<keyword evidence="11" id="KW-1185">Reference proteome</keyword>
<dbReference type="PANTHER" id="PTHR41523:SF8">
    <property type="entry name" value="ETHYLENE RESPONSE SENSOR PROTEIN"/>
    <property type="match status" value="1"/>
</dbReference>
<dbReference type="OrthoDB" id="9767435at2"/>
<dbReference type="PROSITE" id="PS50109">
    <property type="entry name" value="HIS_KIN"/>
    <property type="match status" value="1"/>
</dbReference>
<dbReference type="HOGENOM" id="CLU_435352_0_0_0"/>
<evidence type="ECO:0000256" key="2">
    <source>
        <dbReference type="ARBA" id="ARBA00012438"/>
    </source>
</evidence>
<dbReference type="InterPro" id="IPR036890">
    <property type="entry name" value="HATPase_C_sf"/>
</dbReference>
<evidence type="ECO:0000256" key="8">
    <source>
        <dbReference type="SAM" id="Coils"/>
    </source>
</evidence>
<evidence type="ECO:0000256" key="1">
    <source>
        <dbReference type="ARBA" id="ARBA00000085"/>
    </source>
</evidence>
<dbReference type="RefSeq" id="WP_016483318.1">
    <property type="nucleotide sequence ID" value="NC_021487.1"/>
</dbReference>
<feature type="domain" description="Histidine kinase" evidence="9">
    <location>
        <begin position="398"/>
        <end position="591"/>
    </location>
</feature>
<dbReference type="SMART" id="SM00065">
    <property type="entry name" value="GAF"/>
    <property type="match status" value="2"/>
</dbReference>
<dbReference type="EMBL" id="HF951689">
    <property type="protein sequence ID" value="CCW35793.1"/>
    <property type="molecule type" value="Genomic_DNA"/>
</dbReference>
<dbReference type="GO" id="GO:0005524">
    <property type="term" value="F:ATP binding"/>
    <property type="evidence" value="ECO:0007669"/>
    <property type="project" value="UniProtKB-KW"/>
</dbReference>
<name>S0EVH9_CHTCT</name>
<evidence type="ECO:0000256" key="6">
    <source>
        <dbReference type="ARBA" id="ARBA00022777"/>
    </source>
</evidence>
<evidence type="ECO:0000313" key="10">
    <source>
        <dbReference type="EMBL" id="CCW35793.1"/>
    </source>
</evidence>
<dbReference type="InParanoid" id="S0EVH9"/>
<proteinExistence type="predicted"/>
<gene>
    <name evidence="10" type="ORF">CCALI_01986</name>
</gene>
<dbReference type="PATRIC" id="fig|1303518.3.peg.2045"/>
<organism evidence="10 11">
    <name type="scientific">Chthonomonas calidirosea (strain DSM 23976 / ICMP 18418 / T49)</name>
    <dbReference type="NCBI Taxonomy" id="1303518"/>
    <lineage>
        <taxon>Bacteria</taxon>
        <taxon>Bacillati</taxon>
        <taxon>Armatimonadota</taxon>
        <taxon>Chthonomonadia</taxon>
        <taxon>Chthonomonadales</taxon>
        <taxon>Chthonomonadaceae</taxon>
        <taxon>Chthonomonas</taxon>
    </lineage>
</organism>
<dbReference type="InterPro" id="IPR003018">
    <property type="entry name" value="GAF"/>
</dbReference>
<dbReference type="STRING" id="454171.CP488_02104"/>
<dbReference type="InterPro" id="IPR029016">
    <property type="entry name" value="GAF-like_dom_sf"/>
</dbReference>
<keyword evidence="5" id="KW-0547">Nucleotide-binding</keyword>
<keyword evidence="6 10" id="KW-0418">Kinase</keyword>
<keyword evidence="7" id="KW-0067">ATP-binding</keyword>
<reference evidence="11" key="1">
    <citation type="submission" date="2013-03" db="EMBL/GenBank/DDBJ databases">
        <title>Genome sequence of Chthonomonas calidirosea, the first sequenced genome from the Armatimonadetes phylum (formally candidate division OP10).</title>
        <authorList>
            <person name="Lee K.C.Y."/>
            <person name="Morgan X.C."/>
            <person name="Dunfield P.F."/>
            <person name="Tamas I."/>
            <person name="Houghton K.M."/>
            <person name="Vyssotski M."/>
            <person name="Ryan J.L.J."/>
            <person name="Lagutin K."/>
            <person name="McDonald I.R."/>
            <person name="Stott M.B."/>
        </authorList>
    </citation>
    <scope>NUCLEOTIDE SEQUENCE [LARGE SCALE GENOMIC DNA]</scope>
    <source>
        <strain evidence="11">DSM 23976 / ICMP 18418 / T49</strain>
    </source>
</reference>
<dbReference type="InterPro" id="IPR005467">
    <property type="entry name" value="His_kinase_dom"/>
</dbReference>
<dbReference type="GO" id="GO:0004673">
    <property type="term" value="F:protein histidine kinase activity"/>
    <property type="evidence" value="ECO:0007669"/>
    <property type="project" value="UniProtKB-EC"/>
</dbReference>
<evidence type="ECO:0000259" key="9">
    <source>
        <dbReference type="PROSITE" id="PS50109"/>
    </source>
</evidence>
<dbReference type="Pfam" id="PF07568">
    <property type="entry name" value="HisKA_2"/>
    <property type="match status" value="1"/>
</dbReference>
<evidence type="ECO:0000256" key="4">
    <source>
        <dbReference type="ARBA" id="ARBA00022679"/>
    </source>
</evidence>
<dbReference type="Gene3D" id="3.30.565.10">
    <property type="entry name" value="Histidine kinase-like ATPase, C-terminal domain"/>
    <property type="match status" value="1"/>
</dbReference>
<dbReference type="AlphaFoldDB" id="S0EVH9"/>
<dbReference type="Gene3D" id="3.30.450.40">
    <property type="match status" value="2"/>
</dbReference>
<dbReference type="PANTHER" id="PTHR41523">
    <property type="entry name" value="TWO-COMPONENT SYSTEM SENSOR PROTEIN"/>
    <property type="match status" value="1"/>
</dbReference>
<dbReference type="Pfam" id="PF02518">
    <property type="entry name" value="HATPase_c"/>
    <property type="match status" value="1"/>
</dbReference>